<evidence type="ECO:0000313" key="9">
    <source>
        <dbReference type="EMBL" id="MDY8111116.1"/>
    </source>
</evidence>
<dbReference type="PANTHER" id="PTHR33751">
    <property type="entry name" value="CBB3-TYPE CYTOCHROME C OXIDASE SUBUNIT FIXP"/>
    <property type="match status" value="1"/>
</dbReference>
<dbReference type="Pfam" id="PF00034">
    <property type="entry name" value="Cytochrom_C"/>
    <property type="match status" value="1"/>
</dbReference>
<gene>
    <name evidence="9" type="ORF">U0C82_18500</name>
</gene>
<organism evidence="9 10">
    <name type="scientific">Fulvimarina uroteuthidis</name>
    <dbReference type="NCBI Taxonomy" id="3098149"/>
    <lineage>
        <taxon>Bacteria</taxon>
        <taxon>Pseudomonadati</taxon>
        <taxon>Pseudomonadota</taxon>
        <taxon>Alphaproteobacteria</taxon>
        <taxon>Hyphomicrobiales</taxon>
        <taxon>Aurantimonadaceae</taxon>
        <taxon>Fulvimarina</taxon>
    </lineage>
</organism>
<evidence type="ECO:0000256" key="6">
    <source>
        <dbReference type="PROSITE-ProRule" id="PRU00433"/>
    </source>
</evidence>
<keyword evidence="5 6" id="KW-0408">Iron</keyword>
<feature type="compositionally biased region" description="Basic and acidic residues" evidence="7">
    <location>
        <begin position="1"/>
        <end position="16"/>
    </location>
</feature>
<dbReference type="InterPro" id="IPR036909">
    <property type="entry name" value="Cyt_c-like_dom_sf"/>
</dbReference>
<accession>A0ABU5I795</accession>
<reference evidence="9 10" key="1">
    <citation type="submission" date="2023-12" db="EMBL/GenBank/DDBJ databases">
        <title>Description of Novel Strain Fulvimarina sp. 2208YS6-2-32 isolated from Uroteuthis (Photololigo) edulis.</title>
        <authorList>
            <person name="Park J.-S."/>
        </authorList>
    </citation>
    <scope>NUCLEOTIDE SEQUENCE [LARGE SCALE GENOMIC DNA]</scope>
    <source>
        <strain evidence="9 10">2208YS6-2-32</strain>
    </source>
</reference>
<protein>
    <submittedName>
        <fullName evidence="9">Cytochrome c</fullName>
    </submittedName>
</protein>
<dbReference type="InterPro" id="IPR009056">
    <property type="entry name" value="Cyt_c-like_dom"/>
</dbReference>
<proteinExistence type="predicted"/>
<name>A0ABU5I795_9HYPH</name>
<comment type="caution">
    <text evidence="9">The sequence shown here is derived from an EMBL/GenBank/DDBJ whole genome shotgun (WGS) entry which is preliminary data.</text>
</comment>
<dbReference type="PROSITE" id="PS51007">
    <property type="entry name" value="CYTC"/>
    <property type="match status" value="1"/>
</dbReference>
<dbReference type="Gene3D" id="1.10.760.10">
    <property type="entry name" value="Cytochrome c-like domain"/>
    <property type="match status" value="1"/>
</dbReference>
<dbReference type="InterPro" id="IPR050597">
    <property type="entry name" value="Cytochrome_c_Oxidase_Subunit"/>
</dbReference>
<dbReference type="RefSeq" id="WP_322189267.1">
    <property type="nucleotide sequence ID" value="NZ_JAXLPB010000012.1"/>
</dbReference>
<keyword evidence="3 6" id="KW-0479">Metal-binding</keyword>
<feature type="domain" description="Cytochrome c" evidence="8">
    <location>
        <begin position="53"/>
        <end position="131"/>
    </location>
</feature>
<evidence type="ECO:0000313" key="10">
    <source>
        <dbReference type="Proteomes" id="UP001294412"/>
    </source>
</evidence>
<keyword evidence="2 6" id="KW-0349">Heme</keyword>
<evidence type="ECO:0000256" key="2">
    <source>
        <dbReference type="ARBA" id="ARBA00022617"/>
    </source>
</evidence>
<dbReference type="EMBL" id="JAXLPB010000012">
    <property type="protein sequence ID" value="MDY8111116.1"/>
    <property type="molecule type" value="Genomic_DNA"/>
</dbReference>
<evidence type="ECO:0000256" key="1">
    <source>
        <dbReference type="ARBA" id="ARBA00022448"/>
    </source>
</evidence>
<sequence>RERSAERRGGAADGTHRRSRPQRSKVQIMITSRSAARSVLAFLILASGPATAASVSAGRAAAGMCATCHGQNGIAVAPDAPNLAGMSPIYTAAQLKAFKSGARQHQQMSIIAEGLSDEEIADLAAWYAAIEVTATLPEN</sequence>
<dbReference type="SUPFAM" id="SSF46626">
    <property type="entry name" value="Cytochrome c"/>
    <property type="match status" value="1"/>
</dbReference>
<dbReference type="Proteomes" id="UP001294412">
    <property type="component" value="Unassembled WGS sequence"/>
</dbReference>
<evidence type="ECO:0000256" key="7">
    <source>
        <dbReference type="SAM" id="MobiDB-lite"/>
    </source>
</evidence>
<keyword evidence="4" id="KW-0249">Electron transport</keyword>
<feature type="non-terminal residue" evidence="9">
    <location>
        <position position="1"/>
    </location>
</feature>
<evidence type="ECO:0000259" key="8">
    <source>
        <dbReference type="PROSITE" id="PS51007"/>
    </source>
</evidence>
<dbReference type="PANTHER" id="PTHR33751:SF9">
    <property type="entry name" value="CYTOCHROME C4"/>
    <property type="match status" value="1"/>
</dbReference>
<keyword evidence="10" id="KW-1185">Reference proteome</keyword>
<evidence type="ECO:0000256" key="5">
    <source>
        <dbReference type="ARBA" id="ARBA00023004"/>
    </source>
</evidence>
<feature type="region of interest" description="Disordered" evidence="7">
    <location>
        <begin position="1"/>
        <end position="26"/>
    </location>
</feature>
<keyword evidence="1" id="KW-0813">Transport</keyword>
<evidence type="ECO:0000256" key="3">
    <source>
        <dbReference type="ARBA" id="ARBA00022723"/>
    </source>
</evidence>
<evidence type="ECO:0000256" key="4">
    <source>
        <dbReference type="ARBA" id="ARBA00022982"/>
    </source>
</evidence>